<sequence>MLTGSYHPRTDHLRFNQRIPDAFPFIDYEVGSAELVNDRAVLIEEFLHRCQWAATPFGLVFRQAALAQVRESIGILRHAAADPAIRLPTPWFDLAADPDPALPQAVRTGLTRLRAIETLQRFLLGIPLGCPAETIAEAVDISREALTESTPLRFGTFRSWPLSEGVYRANGTPIMHRSTRGIMESRASAYTAELLRACSPGSGPLIDEHIRRNRVGLYRALEELASAADVPVPGLLPRHILDLADVALGVQVADIPGLPPPNDYVESMLPYARYALALKDVHGFAEAFELIADRTPEDVEGLSDQRRLDLIVRSAVQQRGQASHLLNLPVMSRRGIMEQNIRAVWAWAERLRPGIDSEGNVRVIEEMTVDAMVYTGVRFFRIYAETDTDTVLFRPAVDTFVFLARFCDWPVVEYPNGELEVFLCDPMDDPQPVVRQSITMYEVTRLLRRLLVEACGDLRSREWRLTLWQEPLIDVFGVRSEQFART</sequence>
<gene>
    <name evidence="1" type="ORF">ACFQZM_29465</name>
</gene>
<proteinExistence type="predicted"/>
<dbReference type="EMBL" id="JBHTGP010000015">
    <property type="protein sequence ID" value="MFD0688655.1"/>
    <property type="molecule type" value="Genomic_DNA"/>
</dbReference>
<name>A0ABW2XSF5_9ACTN</name>
<dbReference type="Proteomes" id="UP001597063">
    <property type="component" value="Unassembled WGS sequence"/>
</dbReference>
<keyword evidence="2" id="KW-1185">Reference proteome</keyword>
<evidence type="ECO:0000313" key="1">
    <source>
        <dbReference type="EMBL" id="MFD0688655.1"/>
    </source>
</evidence>
<comment type="caution">
    <text evidence="1">The sequence shown here is derived from an EMBL/GenBank/DDBJ whole genome shotgun (WGS) entry which is preliminary data.</text>
</comment>
<dbReference type="RefSeq" id="WP_378324252.1">
    <property type="nucleotide sequence ID" value="NZ_JBHTGP010000015.1"/>
</dbReference>
<organism evidence="1 2">
    <name type="scientific">Actinomadura fibrosa</name>
    <dbReference type="NCBI Taxonomy" id="111802"/>
    <lineage>
        <taxon>Bacteria</taxon>
        <taxon>Bacillati</taxon>
        <taxon>Actinomycetota</taxon>
        <taxon>Actinomycetes</taxon>
        <taxon>Streptosporangiales</taxon>
        <taxon>Thermomonosporaceae</taxon>
        <taxon>Actinomadura</taxon>
    </lineage>
</organism>
<protein>
    <submittedName>
        <fullName evidence="1">Uncharacterized protein</fullName>
    </submittedName>
</protein>
<reference evidence="2" key="1">
    <citation type="journal article" date="2019" name="Int. J. Syst. Evol. Microbiol.">
        <title>The Global Catalogue of Microorganisms (GCM) 10K type strain sequencing project: providing services to taxonomists for standard genome sequencing and annotation.</title>
        <authorList>
            <consortium name="The Broad Institute Genomics Platform"/>
            <consortium name="The Broad Institute Genome Sequencing Center for Infectious Disease"/>
            <person name="Wu L."/>
            <person name="Ma J."/>
        </authorList>
    </citation>
    <scope>NUCLEOTIDE SEQUENCE [LARGE SCALE GENOMIC DNA]</scope>
    <source>
        <strain evidence="2">JCM 9371</strain>
    </source>
</reference>
<accession>A0ABW2XSF5</accession>
<evidence type="ECO:0000313" key="2">
    <source>
        <dbReference type="Proteomes" id="UP001597063"/>
    </source>
</evidence>